<evidence type="ECO:0000313" key="1">
    <source>
        <dbReference type="EMBL" id="SOD55186.1"/>
    </source>
</evidence>
<dbReference type="Proteomes" id="UP000219374">
    <property type="component" value="Unassembled WGS sequence"/>
</dbReference>
<proteinExistence type="predicted"/>
<protein>
    <submittedName>
        <fullName evidence="1">Uncharacterized protein</fullName>
    </submittedName>
</protein>
<dbReference type="EMBL" id="OCND01000006">
    <property type="protein sequence ID" value="SOD55186.1"/>
    <property type="molecule type" value="Genomic_DNA"/>
</dbReference>
<keyword evidence="2" id="KW-1185">Reference proteome</keyword>
<dbReference type="AlphaFoldDB" id="A0A286D944"/>
<evidence type="ECO:0000313" key="2">
    <source>
        <dbReference type="Proteomes" id="UP000219374"/>
    </source>
</evidence>
<sequence length="43" mass="4593">MTMVMVKVKSGPGKSVGRRVRMLALADMRTCPVPGPRSPVPTP</sequence>
<reference evidence="1 2" key="1">
    <citation type="submission" date="2017-09" db="EMBL/GenBank/DDBJ databases">
        <authorList>
            <person name="Ehlers B."/>
            <person name="Leendertz F.H."/>
        </authorList>
    </citation>
    <scope>NUCLEOTIDE SEQUENCE [LARGE SCALE GENOMIC DNA]</scope>
    <source>
        <strain evidence="1 2">CGMCC 1.10978</strain>
    </source>
</reference>
<gene>
    <name evidence="1" type="ORF">SAMN06296416_106153</name>
</gene>
<accession>A0A286D944</accession>
<organism evidence="1 2">
    <name type="scientific">Pseudoxanthomonas wuyuanensis</name>
    <dbReference type="NCBI Taxonomy" id="1073196"/>
    <lineage>
        <taxon>Bacteria</taxon>
        <taxon>Pseudomonadati</taxon>
        <taxon>Pseudomonadota</taxon>
        <taxon>Gammaproteobacteria</taxon>
        <taxon>Lysobacterales</taxon>
        <taxon>Lysobacteraceae</taxon>
        <taxon>Pseudoxanthomonas</taxon>
    </lineage>
</organism>
<name>A0A286D944_9GAMM</name>